<gene>
    <name evidence="2" type="ORF">I7I52_10612</name>
</gene>
<evidence type="ECO:0000313" key="3">
    <source>
        <dbReference type="Proteomes" id="UP000670092"/>
    </source>
</evidence>
<feature type="transmembrane region" description="Helical" evidence="1">
    <location>
        <begin position="56"/>
        <end position="85"/>
    </location>
</feature>
<accession>A0A8H7YXY8</accession>
<dbReference type="AlphaFoldDB" id="A0A8H7YXY8"/>
<name>A0A8H7YXY8_AJECA</name>
<evidence type="ECO:0000256" key="1">
    <source>
        <dbReference type="SAM" id="Phobius"/>
    </source>
</evidence>
<keyword evidence="1" id="KW-0812">Transmembrane</keyword>
<comment type="caution">
    <text evidence="2">The sequence shown here is derived from an EMBL/GenBank/DDBJ whole genome shotgun (WGS) entry which is preliminary data.</text>
</comment>
<evidence type="ECO:0008006" key="4">
    <source>
        <dbReference type="Google" id="ProtNLM"/>
    </source>
</evidence>
<evidence type="ECO:0000313" key="2">
    <source>
        <dbReference type="EMBL" id="KAG5300082.1"/>
    </source>
</evidence>
<proteinExistence type="predicted"/>
<protein>
    <recommendedName>
        <fullName evidence="4">Transmembrane protein</fullName>
    </recommendedName>
</protein>
<reference evidence="2 3" key="1">
    <citation type="submission" date="2021-01" db="EMBL/GenBank/DDBJ databases">
        <title>Chromosome-level genome assembly of a human fungal pathogen reveals clustering of transcriptionally co-regulated genes.</title>
        <authorList>
            <person name="Voorhies M."/>
            <person name="Cohen S."/>
            <person name="Shea T.P."/>
            <person name="Petrus S."/>
            <person name="Munoz J.F."/>
            <person name="Poplawski S."/>
            <person name="Goldman W.E."/>
            <person name="Michael T."/>
            <person name="Cuomo C.A."/>
            <person name="Sil A."/>
            <person name="Beyhan S."/>
        </authorList>
    </citation>
    <scope>NUCLEOTIDE SEQUENCE [LARGE SCALE GENOMIC DNA]</scope>
    <source>
        <strain evidence="2 3">G184AR</strain>
    </source>
</reference>
<dbReference type="EMBL" id="JAEVHI010000002">
    <property type="protein sequence ID" value="KAG5300082.1"/>
    <property type="molecule type" value="Genomic_DNA"/>
</dbReference>
<dbReference type="Proteomes" id="UP000670092">
    <property type="component" value="Unassembled WGS sequence"/>
</dbReference>
<keyword evidence="1" id="KW-0472">Membrane</keyword>
<organism evidence="2 3">
    <name type="scientific">Ajellomyces capsulatus</name>
    <name type="common">Darling's disease fungus</name>
    <name type="synonym">Histoplasma capsulatum</name>
    <dbReference type="NCBI Taxonomy" id="5037"/>
    <lineage>
        <taxon>Eukaryota</taxon>
        <taxon>Fungi</taxon>
        <taxon>Dikarya</taxon>
        <taxon>Ascomycota</taxon>
        <taxon>Pezizomycotina</taxon>
        <taxon>Eurotiomycetes</taxon>
        <taxon>Eurotiomycetidae</taxon>
        <taxon>Onygenales</taxon>
        <taxon>Ajellomycetaceae</taxon>
        <taxon>Histoplasma</taxon>
    </lineage>
</organism>
<sequence length="150" mass="17038">MILASTRSLVRTVSSRAKILDRESRVRPSSSLIRPFSWSIIEERWLTLIRFPVVPFLLAGFTSLALLAFFGVGFPATSVAVRLAFRTMMKSKSFSLMNVQTMKVGRSANATKDTKSAKWNISNDYIFEAPHQFRCFLTQQITKNNNINEI</sequence>
<dbReference type="VEuPathDB" id="FungiDB:I7I52_10612"/>
<keyword evidence="1" id="KW-1133">Transmembrane helix</keyword>